<dbReference type="PANTHER" id="PTHR13445">
    <property type="entry name" value="TUMOR SUPPRESSING SUBTRANSFERABLE CANDIDATE 4 TSSC4"/>
    <property type="match status" value="1"/>
</dbReference>
<feature type="region of interest" description="Disordered" evidence="11">
    <location>
        <begin position="26"/>
        <end position="168"/>
    </location>
</feature>
<feature type="compositionally biased region" description="Polar residues" evidence="11">
    <location>
        <begin position="219"/>
        <end position="228"/>
    </location>
</feature>
<comment type="subcellular location">
    <subcellularLocation>
        <location evidence="2">Cytoplasm</location>
    </subcellularLocation>
    <subcellularLocation>
        <location evidence="1">Nucleus</location>
    </subcellularLocation>
</comment>
<evidence type="ECO:0000256" key="4">
    <source>
        <dbReference type="ARBA" id="ARBA00022490"/>
    </source>
</evidence>
<evidence type="ECO:0000256" key="5">
    <source>
        <dbReference type="ARBA" id="ARBA00022664"/>
    </source>
</evidence>
<dbReference type="GeneTree" id="ENSGT00390000011846"/>
<proteinExistence type="inferred from homology"/>
<keyword evidence="8" id="KW-0539">Nucleus</keyword>
<organism evidence="12 13">
    <name type="scientific">Leptobrachium leishanense</name>
    <name type="common">Leishan spiny toad</name>
    <dbReference type="NCBI Taxonomy" id="445787"/>
    <lineage>
        <taxon>Eukaryota</taxon>
        <taxon>Metazoa</taxon>
        <taxon>Chordata</taxon>
        <taxon>Craniata</taxon>
        <taxon>Vertebrata</taxon>
        <taxon>Euteleostomi</taxon>
        <taxon>Amphibia</taxon>
        <taxon>Batrachia</taxon>
        <taxon>Anura</taxon>
        <taxon>Pelobatoidea</taxon>
        <taxon>Megophryidae</taxon>
        <taxon>Leptobrachium</taxon>
    </lineage>
</organism>
<keyword evidence="7" id="KW-0508">mRNA splicing</keyword>
<dbReference type="GO" id="GO:0005681">
    <property type="term" value="C:spliceosomal complex"/>
    <property type="evidence" value="ECO:0007669"/>
    <property type="project" value="UniProtKB-KW"/>
</dbReference>
<feature type="compositionally biased region" description="Low complexity" evidence="11">
    <location>
        <begin position="26"/>
        <end position="36"/>
    </location>
</feature>
<dbReference type="OrthoDB" id="1906282at2759"/>
<feature type="compositionally biased region" description="Acidic residues" evidence="11">
    <location>
        <begin position="37"/>
        <end position="58"/>
    </location>
</feature>
<comment type="similarity">
    <text evidence="3">Belongs to the TSSC4 family.</text>
</comment>
<accession>A0A8C5R089</accession>
<evidence type="ECO:0000256" key="3">
    <source>
        <dbReference type="ARBA" id="ARBA00010362"/>
    </source>
</evidence>
<evidence type="ECO:0000256" key="2">
    <source>
        <dbReference type="ARBA" id="ARBA00004496"/>
    </source>
</evidence>
<protein>
    <recommendedName>
        <fullName evidence="9">U5 small nuclear ribonucleoprotein TSSC4</fullName>
    </recommendedName>
</protein>
<feature type="compositionally biased region" description="Polar residues" evidence="11">
    <location>
        <begin position="141"/>
        <end position="154"/>
    </location>
</feature>
<evidence type="ECO:0000256" key="8">
    <source>
        <dbReference type="ARBA" id="ARBA00023242"/>
    </source>
</evidence>
<dbReference type="GO" id="GO:0006397">
    <property type="term" value="P:mRNA processing"/>
    <property type="evidence" value="ECO:0007669"/>
    <property type="project" value="UniProtKB-KW"/>
</dbReference>
<feature type="compositionally biased region" description="Basic and acidic residues" evidence="11">
    <location>
        <begin position="127"/>
        <end position="140"/>
    </location>
</feature>
<evidence type="ECO:0000313" key="13">
    <source>
        <dbReference type="Proteomes" id="UP000694569"/>
    </source>
</evidence>
<sequence length="303" mass="33144">MSDPGDTENPSKPFSALAYEAHADADALSLSDSDPGLSDEADIAYNSAEEDDDLEEDYDQHRVQQPPVQPFTLKGTDDTFSKRSQGIFGALKDVPMCMPSVPDLGKAEHDSDSSDKETDETSQPPKESGKSSTKDRRETDLNTGKGSVVSQESSVAKPAKPRSALPDYLKHPERWTKYSLEHVPPSSDQSNRKTALSFLADLKHKQQGVTLPQDPKVVSFNQDSSSSAEGKIIFSRPNKASRGIGEKSESHSPHLNISGGWDEEGNEKSDGKTEQAESESLGFHSLKKRNRKNIRTKADDGRD</sequence>
<keyword evidence="13" id="KW-1185">Reference proteome</keyword>
<evidence type="ECO:0000313" key="12">
    <source>
        <dbReference type="Ensembl" id="ENSLLEP00000045020.1"/>
    </source>
</evidence>
<comment type="function">
    <text evidence="10">Protein associated with the U5 snRNP, during its maturation and its post-splicing recycling and which is required for spliceosomal tri-snRNP complex assembly in the nucleus. Has a molecular sequestering activity and transiently hinders SNRNP200 binding sites for constitutive splicing factors that intervene later during the assembly of the spliceosome and splicing. Together with its molecular sequestering activity, may also function as a molecular adapter and placeholder, coordinating the assembly of the U5 snRNP and its association with the U4/U6 di-snRNP.</text>
</comment>
<dbReference type="AlphaFoldDB" id="A0A8C5R089"/>
<dbReference type="Pfam" id="PF15264">
    <property type="entry name" value="TSSC4"/>
    <property type="match status" value="1"/>
</dbReference>
<evidence type="ECO:0000256" key="1">
    <source>
        <dbReference type="ARBA" id="ARBA00004123"/>
    </source>
</evidence>
<evidence type="ECO:0000256" key="9">
    <source>
        <dbReference type="ARBA" id="ARBA00035304"/>
    </source>
</evidence>
<keyword evidence="6" id="KW-0747">Spliceosome</keyword>
<evidence type="ECO:0000256" key="10">
    <source>
        <dbReference type="ARBA" id="ARBA00045970"/>
    </source>
</evidence>
<keyword evidence="4" id="KW-0963">Cytoplasm</keyword>
<dbReference type="InterPro" id="IPR029338">
    <property type="entry name" value="TSSC4"/>
</dbReference>
<name>A0A8C5R089_9ANUR</name>
<dbReference type="PANTHER" id="PTHR13445:SF3">
    <property type="entry name" value="U5 SMALL NUCLEAR RIBONUCLEOPROTEIN TSSC4"/>
    <property type="match status" value="1"/>
</dbReference>
<feature type="compositionally biased region" description="Basic and acidic residues" evidence="11">
    <location>
        <begin position="266"/>
        <end position="275"/>
    </location>
</feature>
<feature type="region of interest" description="Disordered" evidence="11">
    <location>
        <begin position="206"/>
        <end position="303"/>
    </location>
</feature>
<reference evidence="12" key="1">
    <citation type="submission" date="2025-08" db="UniProtKB">
        <authorList>
            <consortium name="Ensembl"/>
        </authorList>
    </citation>
    <scope>IDENTIFICATION</scope>
</reference>
<dbReference type="GO" id="GO:0008380">
    <property type="term" value="P:RNA splicing"/>
    <property type="evidence" value="ECO:0007669"/>
    <property type="project" value="UniProtKB-KW"/>
</dbReference>
<dbReference type="GO" id="GO:0005737">
    <property type="term" value="C:cytoplasm"/>
    <property type="evidence" value="ECO:0007669"/>
    <property type="project" value="UniProtKB-SubCell"/>
</dbReference>
<dbReference type="Ensembl" id="ENSLLET00000046816.1">
    <property type="protein sequence ID" value="ENSLLEP00000045020.1"/>
    <property type="gene ID" value="ENSLLEG00000028553.1"/>
</dbReference>
<feature type="compositionally biased region" description="Basic residues" evidence="11">
    <location>
        <begin position="285"/>
        <end position="295"/>
    </location>
</feature>
<gene>
    <name evidence="12" type="primary">TSSC4</name>
</gene>
<dbReference type="Proteomes" id="UP000694569">
    <property type="component" value="Unplaced"/>
</dbReference>
<feature type="compositionally biased region" description="Basic and acidic residues" evidence="11">
    <location>
        <begin position="105"/>
        <end position="116"/>
    </location>
</feature>
<evidence type="ECO:0000256" key="7">
    <source>
        <dbReference type="ARBA" id="ARBA00023187"/>
    </source>
</evidence>
<keyword evidence="5" id="KW-0507">mRNA processing</keyword>
<reference evidence="12" key="2">
    <citation type="submission" date="2025-09" db="UniProtKB">
        <authorList>
            <consortium name="Ensembl"/>
        </authorList>
    </citation>
    <scope>IDENTIFICATION</scope>
</reference>
<evidence type="ECO:0000256" key="11">
    <source>
        <dbReference type="SAM" id="MobiDB-lite"/>
    </source>
</evidence>
<evidence type="ECO:0000256" key="6">
    <source>
        <dbReference type="ARBA" id="ARBA00022728"/>
    </source>
</evidence>